<comment type="caution">
    <text evidence="7">The sequence shown here is derived from an EMBL/GenBank/DDBJ whole genome shotgun (WGS) entry which is preliminary data.</text>
</comment>
<dbReference type="PROSITE" id="PS50850">
    <property type="entry name" value="MFS"/>
    <property type="match status" value="1"/>
</dbReference>
<dbReference type="PANTHER" id="PTHR48021:SF1">
    <property type="entry name" value="GH07001P-RELATED"/>
    <property type="match status" value="1"/>
</dbReference>
<evidence type="ECO:0000256" key="3">
    <source>
        <dbReference type="ARBA" id="ARBA00022989"/>
    </source>
</evidence>
<reference evidence="7 8" key="1">
    <citation type="journal article" date="2015" name="Genome Biol. Evol.">
        <title>The genome of winter moth (Operophtera brumata) provides a genomic perspective on sexual dimorphism and phenology.</title>
        <authorList>
            <person name="Derks M.F."/>
            <person name="Smit S."/>
            <person name="Salis L."/>
            <person name="Schijlen E."/>
            <person name="Bossers A."/>
            <person name="Mateman C."/>
            <person name="Pijl A.S."/>
            <person name="de Ridder D."/>
            <person name="Groenen M.A."/>
            <person name="Visser M.E."/>
            <person name="Megens H.J."/>
        </authorList>
    </citation>
    <scope>NUCLEOTIDE SEQUENCE [LARGE SCALE GENOMIC DNA]</scope>
    <source>
        <strain evidence="7">WM2013NL</strain>
        <tissue evidence="7">Head and thorax</tissue>
    </source>
</reference>
<evidence type="ECO:0000256" key="1">
    <source>
        <dbReference type="ARBA" id="ARBA00004141"/>
    </source>
</evidence>
<evidence type="ECO:0000256" key="5">
    <source>
        <dbReference type="SAM" id="Phobius"/>
    </source>
</evidence>
<sequence>MRNNSSNHDYIIVSKTVVRGGISATSGAVSRRGRHFPQHTTPAAQCGRQLYSPRCDFQLFVAGSPQLAALSVGAAVTFPSILLQQLSSIHGLAGIPSILMPSIMQWQGRKFAFILACLVSTIGWVLALSAAVSVAILISESFHGLGNNSLLAVSLLSMSEMVAPRYRNVSMVSYSILQGFGMTLCGILGRYLHWKTVSAIMCAPVFVAMLIGFMWPESPSWLAYRGEFEKCEQAFFRLRGVDELSKKELDELISAQKETLAIKRQNKYRFTHKLRTLFNRDFYLPSFHMFVLILLAYSSGSMVIFVYTVKVIQSATLNEDAAYFGSIFVNSIVFICLGISAALVRRFSNKSILMFSTISTVLCLSGSSLSTYLQIIYILPQDSLVGLFFLLGYVMSISSGIIPIVFTIAAELMPVKHRDFGGGLDVLYTCLLHSVSLKAAPYLFIHISFWGTLLLYAASSTVCGLYIWKFIPETKGRTLQELENYYTYGYIDTRRSIYGVSGIPVVFLPFIMQWKGRKISYIITCMFLFIGWILSITATNVDLILASESFHGLGSNSLLPVAFLSMTEMLAPKYRYIAMQIFGISGALGMCSTGILGRYLHYKTISIIMFVPAAVAMGIAFFWVESPPWLACKGEFKKCEEAFLWLRGRDDPSMKELKELITAQKENLSRSRSKPRMSWNSFWEQVTSRDFYTPSLHIFVLLNMMYWSGGDVVLIYFIEIVQKTTQNQDATFYASIAMYCIYFLGAVTTNITVRKFKNKTVLLASASGVIMCLLSASIVTFLQSLGTLAKDSILCMFCLLGFMMCNCLGLNAVVFYIAAELMPVRHRSIGGALFIIFNCGLYASTQKTSPYMFLYIDMWGTFMIYTLVVATSPQLAAFSLGGCLPYPTIILQQLKANDSSIHLDLETSSWIGSIYGFAGIPVIMMPMLMQWKGRRFAYIVTCLFVIIGWILSLSATNIGMILASESFHGLGTNSLLPVSFLSLTEMLAPKYRYISMQLFG</sequence>
<feature type="transmembrane region" description="Helical" evidence="5">
    <location>
        <begin position="385"/>
        <end position="408"/>
    </location>
</feature>
<keyword evidence="2 5" id="KW-0812">Transmembrane</keyword>
<evidence type="ECO:0000259" key="6">
    <source>
        <dbReference type="PROSITE" id="PS50850"/>
    </source>
</evidence>
<feature type="transmembrane region" description="Helical" evidence="5">
    <location>
        <begin position="443"/>
        <end position="468"/>
    </location>
</feature>
<dbReference type="STRING" id="104452.A0A0L7LBR5"/>
<feature type="transmembrane region" description="Helical" evidence="5">
    <location>
        <begin position="321"/>
        <end position="344"/>
    </location>
</feature>
<dbReference type="PANTHER" id="PTHR48021">
    <property type="match status" value="1"/>
</dbReference>
<dbReference type="InterPro" id="IPR005828">
    <property type="entry name" value="MFS_sugar_transport-like"/>
</dbReference>
<dbReference type="AlphaFoldDB" id="A0A0L7LBR5"/>
<feature type="transmembrane region" description="Helical" evidence="5">
    <location>
        <begin position="577"/>
        <end position="597"/>
    </location>
</feature>
<dbReference type="Pfam" id="PF00083">
    <property type="entry name" value="Sugar_tr"/>
    <property type="match status" value="2"/>
</dbReference>
<name>A0A0L7LBR5_OPEBR</name>
<gene>
    <name evidence="7" type="ORF">OBRU01_11585</name>
</gene>
<dbReference type="GO" id="GO:0022857">
    <property type="term" value="F:transmembrane transporter activity"/>
    <property type="evidence" value="ECO:0007669"/>
    <property type="project" value="InterPro"/>
</dbReference>
<evidence type="ECO:0000256" key="2">
    <source>
        <dbReference type="ARBA" id="ARBA00022692"/>
    </source>
</evidence>
<keyword evidence="3 5" id="KW-1133">Transmembrane helix</keyword>
<comment type="subcellular location">
    <subcellularLocation>
        <location evidence="1">Membrane</location>
        <topology evidence="1">Multi-pass membrane protein</topology>
    </subcellularLocation>
</comment>
<feature type="transmembrane region" description="Helical" evidence="5">
    <location>
        <begin position="824"/>
        <end position="844"/>
    </location>
</feature>
<keyword evidence="4 5" id="KW-0472">Membrane</keyword>
<feature type="transmembrane region" description="Helical" evidence="5">
    <location>
        <begin position="198"/>
        <end position="215"/>
    </location>
</feature>
<dbReference type="GO" id="GO:0016020">
    <property type="term" value="C:membrane"/>
    <property type="evidence" value="ECO:0007669"/>
    <property type="project" value="UniProtKB-SubCell"/>
</dbReference>
<organism evidence="7 8">
    <name type="scientific">Operophtera brumata</name>
    <name type="common">Winter moth</name>
    <name type="synonym">Phalaena brumata</name>
    <dbReference type="NCBI Taxonomy" id="104452"/>
    <lineage>
        <taxon>Eukaryota</taxon>
        <taxon>Metazoa</taxon>
        <taxon>Ecdysozoa</taxon>
        <taxon>Arthropoda</taxon>
        <taxon>Hexapoda</taxon>
        <taxon>Insecta</taxon>
        <taxon>Pterygota</taxon>
        <taxon>Neoptera</taxon>
        <taxon>Endopterygota</taxon>
        <taxon>Lepidoptera</taxon>
        <taxon>Glossata</taxon>
        <taxon>Ditrysia</taxon>
        <taxon>Geometroidea</taxon>
        <taxon>Geometridae</taxon>
        <taxon>Larentiinae</taxon>
        <taxon>Operophtera</taxon>
    </lineage>
</organism>
<feature type="domain" description="Major facilitator superfamily (MFS) profile" evidence="6">
    <location>
        <begin position="1"/>
        <end position="475"/>
    </location>
</feature>
<keyword evidence="7" id="KW-0813">Transport</keyword>
<feature type="transmembrane region" description="Helical" evidence="5">
    <location>
        <begin position="696"/>
        <end position="718"/>
    </location>
</feature>
<feature type="transmembrane region" description="Helical" evidence="5">
    <location>
        <begin position="851"/>
        <end position="870"/>
    </location>
</feature>
<dbReference type="InterPro" id="IPR020846">
    <property type="entry name" value="MFS_dom"/>
</dbReference>
<dbReference type="InterPro" id="IPR050549">
    <property type="entry name" value="MFS_Trehalose_Transporter"/>
</dbReference>
<protein>
    <submittedName>
        <fullName evidence="7">Sugar transporter</fullName>
    </submittedName>
</protein>
<feature type="transmembrane region" description="Helical" evidence="5">
    <location>
        <begin position="936"/>
        <end position="955"/>
    </location>
</feature>
<feature type="transmembrane region" description="Helical" evidence="5">
    <location>
        <begin position="761"/>
        <end position="782"/>
    </location>
</feature>
<evidence type="ECO:0000256" key="4">
    <source>
        <dbReference type="ARBA" id="ARBA00023136"/>
    </source>
</evidence>
<feature type="transmembrane region" description="Helical" evidence="5">
    <location>
        <begin position="520"/>
        <end position="541"/>
    </location>
</feature>
<feature type="non-terminal residue" evidence="7">
    <location>
        <position position="1000"/>
    </location>
</feature>
<feature type="transmembrane region" description="Helical" evidence="5">
    <location>
        <begin position="794"/>
        <end position="818"/>
    </location>
</feature>
<feature type="transmembrane region" description="Helical" evidence="5">
    <location>
        <begin position="111"/>
        <end position="138"/>
    </location>
</feature>
<dbReference type="EMBL" id="JTDY01001770">
    <property type="protein sequence ID" value="KOB72933.1"/>
    <property type="molecule type" value="Genomic_DNA"/>
</dbReference>
<dbReference type="Gene3D" id="1.20.1250.20">
    <property type="entry name" value="MFS general substrate transporter like domains"/>
    <property type="match status" value="3"/>
</dbReference>
<dbReference type="Proteomes" id="UP000037510">
    <property type="component" value="Unassembled WGS sequence"/>
</dbReference>
<evidence type="ECO:0000313" key="8">
    <source>
        <dbReference type="Proteomes" id="UP000037510"/>
    </source>
</evidence>
<evidence type="ECO:0000313" key="7">
    <source>
        <dbReference type="EMBL" id="KOB72933.1"/>
    </source>
</evidence>
<dbReference type="InterPro" id="IPR036259">
    <property type="entry name" value="MFS_trans_sf"/>
</dbReference>
<accession>A0A0L7LBR5</accession>
<feature type="transmembrane region" description="Helical" evidence="5">
    <location>
        <begin position="351"/>
        <end position="379"/>
    </location>
</feature>
<feature type="transmembrane region" description="Helical" evidence="5">
    <location>
        <begin position="604"/>
        <end position="624"/>
    </location>
</feature>
<proteinExistence type="predicted"/>
<feature type="transmembrane region" description="Helical" evidence="5">
    <location>
        <begin position="910"/>
        <end position="929"/>
    </location>
</feature>
<feature type="transmembrane region" description="Helical" evidence="5">
    <location>
        <begin position="174"/>
        <end position="192"/>
    </location>
</feature>
<feature type="transmembrane region" description="Helical" evidence="5">
    <location>
        <begin position="730"/>
        <end position="749"/>
    </location>
</feature>
<keyword evidence="7" id="KW-0762">Sugar transport</keyword>
<feature type="transmembrane region" description="Helical" evidence="5">
    <location>
        <begin position="282"/>
        <end position="309"/>
    </location>
</feature>
<keyword evidence="8" id="KW-1185">Reference proteome</keyword>
<dbReference type="SUPFAM" id="SSF103473">
    <property type="entry name" value="MFS general substrate transporter"/>
    <property type="match status" value="3"/>
</dbReference>